<gene>
    <name evidence="2" type="ORF">HF521_019343</name>
</gene>
<dbReference type="GO" id="GO:0005615">
    <property type="term" value="C:extracellular space"/>
    <property type="evidence" value="ECO:0007669"/>
    <property type="project" value="TreeGrafter"/>
</dbReference>
<dbReference type="InterPro" id="IPR042979">
    <property type="entry name" value="VWC2/VWC2L"/>
</dbReference>
<dbReference type="Pfam" id="PF23331">
    <property type="entry name" value="VWC2L_C"/>
    <property type="match status" value="1"/>
</dbReference>
<reference evidence="2" key="1">
    <citation type="submission" date="2020-08" db="EMBL/GenBank/DDBJ databases">
        <title>Chromosome-level assembly of Southern catfish (Silurus meridionalis) provides insights into visual adaptation to the nocturnal and benthic lifestyles.</title>
        <authorList>
            <person name="Zhang Y."/>
            <person name="Wang D."/>
            <person name="Peng Z."/>
        </authorList>
    </citation>
    <scope>NUCLEOTIDE SEQUENCE</scope>
    <source>
        <strain evidence="2">SWU-2019-XX</strain>
        <tissue evidence="2">Muscle</tissue>
    </source>
</reference>
<dbReference type="AlphaFoldDB" id="A0A8T0BGD3"/>
<dbReference type="Proteomes" id="UP000606274">
    <property type="component" value="Unassembled WGS sequence"/>
</dbReference>
<dbReference type="PANTHER" id="PTHR46252">
    <property type="entry name" value="BRORIN FAMILY MEMBER"/>
    <property type="match status" value="1"/>
</dbReference>
<accession>A0A8T0BGD3</accession>
<dbReference type="EMBL" id="JABFDY010000006">
    <property type="protein sequence ID" value="KAF7706089.1"/>
    <property type="molecule type" value="Genomic_DNA"/>
</dbReference>
<evidence type="ECO:0000313" key="3">
    <source>
        <dbReference type="Proteomes" id="UP000606274"/>
    </source>
</evidence>
<evidence type="ECO:0000259" key="1">
    <source>
        <dbReference type="Pfam" id="PF23331"/>
    </source>
</evidence>
<keyword evidence="3" id="KW-1185">Reference proteome</keyword>
<evidence type="ECO:0000313" key="2">
    <source>
        <dbReference type="EMBL" id="KAF7706089.1"/>
    </source>
</evidence>
<dbReference type="InterPro" id="IPR057856">
    <property type="entry name" value="VWC2L_C"/>
</dbReference>
<name>A0A8T0BGD3_SILME</name>
<dbReference type="GO" id="GO:0030514">
    <property type="term" value="P:negative regulation of BMP signaling pathway"/>
    <property type="evidence" value="ECO:0007669"/>
    <property type="project" value="TreeGrafter"/>
</dbReference>
<feature type="domain" description="VWC2L C-terminal" evidence="1">
    <location>
        <begin position="137"/>
        <end position="184"/>
    </location>
</feature>
<organism evidence="2 3">
    <name type="scientific">Silurus meridionalis</name>
    <name type="common">Southern catfish</name>
    <name type="synonym">Silurus soldatovi meridionalis</name>
    <dbReference type="NCBI Taxonomy" id="175797"/>
    <lineage>
        <taxon>Eukaryota</taxon>
        <taxon>Metazoa</taxon>
        <taxon>Chordata</taxon>
        <taxon>Craniata</taxon>
        <taxon>Vertebrata</taxon>
        <taxon>Euteleostomi</taxon>
        <taxon>Actinopterygii</taxon>
        <taxon>Neopterygii</taxon>
        <taxon>Teleostei</taxon>
        <taxon>Ostariophysi</taxon>
        <taxon>Siluriformes</taxon>
        <taxon>Siluridae</taxon>
        <taxon>Silurus</taxon>
    </lineage>
</organism>
<protein>
    <recommendedName>
        <fullName evidence="1">VWC2L C-terminal domain-containing protein</fullName>
    </recommendedName>
</protein>
<sequence>MPMGHGGDGAADRGSEWALFCSACAASSASQWRGRRAHARRTARCTTWVSGTSWTRNTARSASAQPRSGVRAHRVHRAAPACIHVSRYPSDCCARCERIGCEYRGEVYDLGQKFQPSEVNSAPVTTMASPDCKDGPNCYVDESRTQIIPGGDSVWVDSCTKCRCHDGQDAGYWEGNRVATCTRLRNCTVSEGQN</sequence>
<comment type="caution">
    <text evidence="2">The sequence shown here is derived from an EMBL/GenBank/DDBJ whole genome shotgun (WGS) entry which is preliminary data.</text>
</comment>
<dbReference type="GO" id="GO:0032281">
    <property type="term" value="C:AMPA glutamate receptor complex"/>
    <property type="evidence" value="ECO:0007669"/>
    <property type="project" value="TreeGrafter"/>
</dbReference>
<proteinExistence type="predicted"/>
<dbReference type="PANTHER" id="PTHR46252:SF1">
    <property type="entry name" value="VON WILLEBRAND FACTOR C DOMAIN-CONTAINING PROTEIN 2-LIKE"/>
    <property type="match status" value="1"/>
</dbReference>
<dbReference type="GO" id="GO:0045202">
    <property type="term" value="C:synapse"/>
    <property type="evidence" value="ECO:0007669"/>
    <property type="project" value="UniProtKB-SubCell"/>
</dbReference>